<dbReference type="PANTHER" id="PTHR37481">
    <property type="entry name" value="LIPOPOLYSACCHARIDE EXPORT SYSTEM PROTEIN LPTC"/>
    <property type="match status" value="1"/>
</dbReference>
<accession>A0A4R2GAH1</accession>
<evidence type="ECO:0000313" key="7">
    <source>
        <dbReference type="EMBL" id="TCO04945.1"/>
    </source>
</evidence>
<evidence type="ECO:0000256" key="3">
    <source>
        <dbReference type="ARBA" id="ARBA00022692"/>
    </source>
</evidence>
<organism evidence="7 8">
    <name type="scientific">Natronoflexus pectinivorans</name>
    <dbReference type="NCBI Taxonomy" id="682526"/>
    <lineage>
        <taxon>Bacteria</taxon>
        <taxon>Pseudomonadati</taxon>
        <taxon>Bacteroidota</taxon>
        <taxon>Bacteroidia</taxon>
        <taxon>Marinilabiliales</taxon>
        <taxon>Marinilabiliaceae</taxon>
        <taxon>Natronoflexus</taxon>
    </lineage>
</organism>
<keyword evidence="4" id="KW-1133">Transmembrane helix</keyword>
<protein>
    <submittedName>
        <fullName evidence="7">LPS export ABC transporter protein LptC</fullName>
    </submittedName>
</protein>
<keyword evidence="2" id="KW-0997">Cell inner membrane</keyword>
<keyword evidence="3" id="KW-0812">Transmembrane</keyword>
<dbReference type="GO" id="GO:0030288">
    <property type="term" value="C:outer membrane-bounded periplasmic space"/>
    <property type="evidence" value="ECO:0007669"/>
    <property type="project" value="TreeGrafter"/>
</dbReference>
<dbReference type="GO" id="GO:0015221">
    <property type="term" value="F:lipopolysaccharide transmembrane transporter activity"/>
    <property type="evidence" value="ECO:0007669"/>
    <property type="project" value="InterPro"/>
</dbReference>
<dbReference type="Proteomes" id="UP000295221">
    <property type="component" value="Unassembled WGS sequence"/>
</dbReference>
<dbReference type="NCBIfam" id="TIGR04409">
    <property type="entry name" value="LptC_YrbK"/>
    <property type="match status" value="1"/>
</dbReference>
<evidence type="ECO:0000256" key="6">
    <source>
        <dbReference type="SAM" id="MobiDB-lite"/>
    </source>
</evidence>
<evidence type="ECO:0000256" key="2">
    <source>
        <dbReference type="ARBA" id="ARBA00022519"/>
    </source>
</evidence>
<dbReference type="AlphaFoldDB" id="A0A4R2GAH1"/>
<sequence>MREPQYEPDNNSAHLKTAPLYRLKTIDLIKAGSVFTLLALMVSVSSCKPNRPEEIQELTNREELPSLILHDLTATITDSGKIKYQFITPEMLQFDQRKEPTIEFPKGLHLFVYNNEQEVDAQIKSNEAIYYQDDDLWELRNDVEAVNTDGDVINTELLFWDAQKEIIYSDQFIKITTDTEIITGYGFESDERMQNYIIKNISGILQVDDLQTGTASEDEPEVIAPERNQQRPTISED</sequence>
<name>A0A4R2GAH1_9BACT</name>
<dbReference type="InterPro" id="IPR010664">
    <property type="entry name" value="LipoPS_assembly_LptC-rel"/>
</dbReference>
<dbReference type="InterPro" id="IPR026265">
    <property type="entry name" value="LptC"/>
</dbReference>
<dbReference type="GO" id="GO:0017089">
    <property type="term" value="F:glycolipid transfer activity"/>
    <property type="evidence" value="ECO:0007669"/>
    <property type="project" value="TreeGrafter"/>
</dbReference>
<keyword evidence="8" id="KW-1185">Reference proteome</keyword>
<evidence type="ECO:0000256" key="5">
    <source>
        <dbReference type="ARBA" id="ARBA00023136"/>
    </source>
</evidence>
<feature type="region of interest" description="Disordered" evidence="6">
    <location>
        <begin position="211"/>
        <end position="237"/>
    </location>
</feature>
<reference evidence="7 8" key="1">
    <citation type="submission" date="2019-03" db="EMBL/GenBank/DDBJ databases">
        <title>Genomic Encyclopedia of Type Strains, Phase IV (KMG-IV): sequencing the most valuable type-strain genomes for metagenomic binning, comparative biology and taxonomic classification.</title>
        <authorList>
            <person name="Goeker M."/>
        </authorList>
    </citation>
    <scope>NUCLEOTIDE SEQUENCE [LARGE SCALE GENOMIC DNA]</scope>
    <source>
        <strain evidence="7 8">DSM 24179</strain>
    </source>
</reference>
<keyword evidence="1" id="KW-1003">Cell membrane</keyword>
<evidence type="ECO:0000256" key="4">
    <source>
        <dbReference type="ARBA" id="ARBA00022989"/>
    </source>
</evidence>
<dbReference type="PANTHER" id="PTHR37481:SF1">
    <property type="entry name" value="LIPOPOLYSACCHARIDE EXPORT SYSTEM PROTEIN LPTC"/>
    <property type="match status" value="1"/>
</dbReference>
<dbReference type="RefSeq" id="WP_132435155.1">
    <property type="nucleotide sequence ID" value="NZ_SLWK01000017.1"/>
</dbReference>
<keyword evidence="5" id="KW-0472">Membrane</keyword>
<dbReference type="EMBL" id="SLWK01000017">
    <property type="protein sequence ID" value="TCO04945.1"/>
    <property type="molecule type" value="Genomic_DNA"/>
</dbReference>
<comment type="caution">
    <text evidence="7">The sequence shown here is derived from an EMBL/GenBank/DDBJ whole genome shotgun (WGS) entry which is preliminary data.</text>
</comment>
<dbReference type="GO" id="GO:0005886">
    <property type="term" value="C:plasma membrane"/>
    <property type="evidence" value="ECO:0007669"/>
    <property type="project" value="InterPro"/>
</dbReference>
<dbReference type="Gene3D" id="2.60.450.10">
    <property type="entry name" value="Lipopolysaccharide (LPS) transport protein A like domain"/>
    <property type="match status" value="1"/>
</dbReference>
<evidence type="ECO:0000313" key="8">
    <source>
        <dbReference type="Proteomes" id="UP000295221"/>
    </source>
</evidence>
<evidence type="ECO:0000256" key="1">
    <source>
        <dbReference type="ARBA" id="ARBA00022475"/>
    </source>
</evidence>
<dbReference type="Pfam" id="PF06835">
    <property type="entry name" value="LptC"/>
    <property type="match status" value="1"/>
</dbReference>
<gene>
    <name evidence="7" type="ORF">EV194_11710</name>
</gene>
<dbReference type="InterPro" id="IPR052363">
    <property type="entry name" value="LPS_export_LptC"/>
</dbReference>
<dbReference type="OrthoDB" id="9812080at2"/>
<proteinExistence type="predicted"/>